<feature type="domain" description="PE-PPE" evidence="2">
    <location>
        <begin position="166"/>
        <end position="390"/>
    </location>
</feature>
<dbReference type="AlphaFoldDB" id="A0A8E2LQ61"/>
<dbReference type="EMBL" id="MWQA01000001">
    <property type="protein sequence ID" value="ORC07790.1"/>
    <property type="molecule type" value="Genomic_DNA"/>
</dbReference>
<evidence type="ECO:0000313" key="3">
    <source>
        <dbReference type="EMBL" id="ORC07790.1"/>
    </source>
</evidence>
<dbReference type="Gene3D" id="3.40.50.1820">
    <property type="entry name" value="alpha/beta hydrolase"/>
    <property type="match status" value="1"/>
</dbReference>
<dbReference type="Pfam" id="PF08237">
    <property type="entry name" value="PE-PPE"/>
    <property type="match status" value="1"/>
</dbReference>
<gene>
    <name evidence="3" type="ORF">B4U45_15470</name>
</gene>
<dbReference type="InterPro" id="IPR013228">
    <property type="entry name" value="PE-PPE_C"/>
</dbReference>
<dbReference type="InterPro" id="IPR038332">
    <property type="entry name" value="PPE_sf"/>
</dbReference>
<organism evidence="3 4">
    <name type="scientific">Mycobacterium persicum</name>
    <dbReference type="NCBI Taxonomy" id="1487726"/>
    <lineage>
        <taxon>Bacteria</taxon>
        <taxon>Bacillati</taxon>
        <taxon>Actinomycetota</taxon>
        <taxon>Actinomycetes</taxon>
        <taxon>Mycobacteriales</taxon>
        <taxon>Mycobacteriaceae</taxon>
        <taxon>Mycobacterium</taxon>
    </lineage>
</organism>
<protein>
    <submittedName>
        <fullName evidence="3">PE-PGRS family protein</fullName>
    </submittedName>
</protein>
<dbReference type="Gene3D" id="1.10.287.850">
    <property type="entry name" value="HP0062-like domain"/>
    <property type="match status" value="1"/>
</dbReference>
<dbReference type="Pfam" id="PF00934">
    <property type="entry name" value="PE"/>
    <property type="match status" value="1"/>
</dbReference>
<evidence type="ECO:0000313" key="4">
    <source>
        <dbReference type="Proteomes" id="UP000192335"/>
    </source>
</evidence>
<evidence type="ECO:0000259" key="2">
    <source>
        <dbReference type="Pfam" id="PF08237"/>
    </source>
</evidence>
<dbReference type="Proteomes" id="UP000192335">
    <property type="component" value="Unassembled WGS sequence"/>
</dbReference>
<feature type="domain" description="PE" evidence="1">
    <location>
        <begin position="4"/>
        <end position="94"/>
    </location>
</feature>
<name>A0A8E2LQ61_9MYCO</name>
<evidence type="ECO:0000259" key="1">
    <source>
        <dbReference type="Pfam" id="PF00934"/>
    </source>
</evidence>
<dbReference type="SUPFAM" id="SSF53474">
    <property type="entry name" value="alpha/beta-Hydrolases"/>
    <property type="match status" value="1"/>
</dbReference>
<dbReference type="GeneID" id="66598758"/>
<dbReference type="SUPFAM" id="SSF140459">
    <property type="entry name" value="PE/PPE dimer-like"/>
    <property type="match status" value="1"/>
</dbReference>
<sequence length="499" mass="52238">MTDLIAAPEMLFSAATNTEQIGSAIIAAAAAAAGSTTTVLAAAQDEVSAAIAKLFGTYGQQLQAVLRRASAFHDEFTQTLATAANAYAQAESGNAKTVANALGGLGTCVQDLLRPVAARATTARTLLAAPAASADALVMGGTFDPEPFPVYVSLINNAYIQPFFSGAIASGVSYPAELWPLTIFQGDLTLDQSVAQGVANLNTAITSQLSLGNKVIDFGFSQSAVVATNEIANLMALPPDVRPNPSQLSFVLAGNPATPNGGFFTRFPGLHIPFLDITFTEATPPNSPYPTSIYATQYDPTSDFPQYPLNLLADLNALMSTGQHELYPNLDIADAVPLPTSPGYTGNTHYYMFMTQNLPLLDPLRAIPFIGNPLADLVQPDLRVLVDLGYTDWGNGQDYANVPTPAGLFGIPNPVAVGTDLVSGAVEGVQASLVDIGVLPASAEPNAYPFLPSLDTNVNFFVGQPTVTGISLFTRNVGSILKLIPPVEQLFPFAFPPSP</sequence>
<comment type="caution">
    <text evidence="3">The sequence shown here is derived from an EMBL/GenBank/DDBJ whole genome shotgun (WGS) entry which is preliminary data.</text>
</comment>
<proteinExistence type="predicted"/>
<dbReference type="InterPro" id="IPR000084">
    <property type="entry name" value="PE-PGRS_N"/>
</dbReference>
<dbReference type="RefSeq" id="WP_099223767.1">
    <property type="nucleotide sequence ID" value="NZ_CADEAW010000021.1"/>
</dbReference>
<reference evidence="3 4" key="1">
    <citation type="submission" date="2017-02" db="EMBL/GenBank/DDBJ databases">
        <title>Mycobacterium kansasii genomes.</title>
        <authorList>
            <person name="Borowka P."/>
            <person name="Strapagiel D."/>
            <person name="Marciniak B."/>
            <person name="Lach J."/>
            <person name="Bakula Z."/>
            <person name="Van Ingen J."/>
            <person name="Safianowska A."/>
            <person name="Brzostek A."/>
            <person name="Dziadek J."/>
            <person name="Jagielski T."/>
        </authorList>
    </citation>
    <scope>NUCLEOTIDE SEQUENCE [LARGE SCALE GENOMIC DNA]</scope>
    <source>
        <strain evidence="3 4">12MK</strain>
    </source>
</reference>
<dbReference type="InterPro" id="IPR029058">
    <property type="entry name" value="AB_hydrolase_fold"/>
</dbReference>
<accession>A0A8E2LQ61</accession>